<dbReference type="Proteomes" id="UP001163046">
    <property type="component" value="Unassembled WGS sequence"/>
</dbReference>
<dbReference type="PANTHER" id="PTHR24068">
    <property type="entry name" value="UBIQUITIN-CONJUGATING ENZYME E2"/>
    <property type="match status" value="1"/>
</dbReference>
<feature type="domain" description="UBC core" evidence="1">
    <location>
        <begin position="1"/>
        <end position="148"/>
    </location>
</feature>
<dbReference type="InterPro" id="IPR000608">
    <property type="entry name" value="UBC"/>
</dbReference>
<dbReference type="CDD" id="cd23794">
    <property type="entry name" value="UBCc_UBE2F_UBE2M"/>
    <property type="match status" value="1"/>
</dbReference>
<keyword evidence="3" id="KW-1185">Reference proteome</keyword>
<accession>A0A9X0D0E4</accession>
<comment type="caution">
    <text evidence="2">The sequence shown here is derived from an EMBL/GenBank/DDBJ whole genome shotgun (WGS) entry which is preliminary data.</text>
</comment>
<dbReference type="InterPro" id="IPR016135">
    <property type="entry name" value="UBQ-conjugating_enzyme/RWD"/>
</dbReference>
<organism evidence="2 3">
    <name type="scientific">Desmophyllum pertusum</name>
    <dbReference type="NCBI Taxonomy" id="174260"/>
    <lineage>
        <taxon>Eukaryota</taxon>
        <taxon>Metazoa</taxon>
        <taxon>Cnidaria</taxon>
        <taxon>Anthozoa</taxon>
        <taxon>Hexacorallia</taxon>
        <taxon>Scleractinia</taxon>
        <taxon>Caryophylliina</taxon>
        <taxon>Caryophylliidae</taxon>
        <taxon>Desmophyllum</taxon>
    </lineage>
</organism>
<dbReference type="OrthoDB" id="9978460at2759"/>
<evidence type="ECO:0000313" key="3">
    <source>
        <dbReference type="Proteomes" id="UP001163046"/>
    </source>
</evidence>
<dbReference type="Pfam" id="PF00179">
    <property type="entry name" value="UQ_con"/>
    <property type="match status" value="1"/>
</dbReference>
<protein>
    <recommendedName>
        <fullName evidence="1">UBC core domain-containing protein</fullName>
    </recommendedName>
</protein>
<gene>
    <name evidence="2" type="ORF">OS493_004731</name>
</gene>
<dbReference type="SMART" id="SM00212">
    <property type="entry name" value="UBCc"/>
    <property type="match status" value="1"/>
</dbReference>
<evidence type="ECO:0000313" key="2">
    <source>
        <dbReference type="EMBL" id="KAJ7381133.1"/>
    </source>
</evidence>
<proteinExistence type="predicted"/>
<dbReference type="SUPFAM" id="SSF54495">
    <property type="entry name" value="UBC-like"/>
    <property type="match status" value="1"/>
</dbReference>
<sequence length="264" mass="29702">MCGMLAKDFHKLMKSIASFSNNQANVPHYEENLDEFKVEIVPNDGLYYGGKFEFEVKIKDYPQKAPHVTCTTDIYHPNIDNGEICLNLFSEWAETNTLEDCVQGLLFLLYNPNLDDPLSPMFDPEDEDDLNLEVFAQNVRVSLEGGEVEGHAFERNIVDEDKVTGENSINCQVEERQEATNGEVELVDADNGALNEIQFVEENTTDSNAAEDDTTMELNTSATEATEDIADVPTKSEETTDFISGKVNPHRTEEEIVVMKEMEL</sequence>
<name>A0A9X0D0E4_9CNID</name>
<dbReference type="EMBL" id="MU826351">
    <property type="protein sequence ID" value="KAJ7381133.1"/>
    <property type="molecule type" value="Genomic_DNA"/>
</dbReference>
<dbReference type="AlphaFoldDB" id="A0A9X0D0E4"/>
<dbReference type="Gene3D" id="3.10.110.10">
    <property type="entry name" value="Ubiquitin Conjugating Enzyme"/>
    <property type="match status" value="1"/>
</dbReference>
<dbReference type="PROSITE" id="PS50127">
    <property type="entry name" value="UBC_2"/>
    <property type="match status" value="1"/>
</dbReference>
<reference evidence="2" key="1">
    <citation type="submission" date="2023-01" db="EMBL/GenBank/DDBJ databases">
        <title>Genome assembly of the deep-sea coral Lophelia pertusa.</title>
        <authorList>
            <person name="Herrera S."/>
            <person name="Cordes E."/>
        </authorList>
    </citation>
    <scope>NUCLEOTIDE SEQUENCE</scope>
    <source>
        <strain evidence="2">USNM1676648</strain>
        <tissue evidence="2">Polyp</tissue>
    </source>
</reference>
<evidence type="ECO:0000259" key="1">
    <source>
        <dbReference type="PROSITE" id="PS50127"/>
    </source>
</evidence>